<reference evidence="16" key="1">
    <citation type="submission" date="2022-11" db="UniProtKB">
        <authorList>
            <consortium name="EnsemblMetazoa"/>
        </authorList>
    </citation>
    <scope>IDENTIFICATION</scope>
</reference>
<keyword evidence="10" id="KW-1015">Disulfide bond</keyword>
<dbReference type="GO" id="GO:0050772">
    <property type="term" value="P:positive regulation of axonogenesis"/>
    <property type="evidence" value="ECO:0007669"/>
    <property type="project" value="TreeGrafter"/>
</dbReference>
<evidence type="ECO:0000256" key="5">
    <source>
        <dbReference type="ARBA" id="ARBA00022692"/>
    </source>
</evidence>
<dbReference type="SMART" id="SM00423">
    <property type="entry name" value="PSI"/>
    <property type="match status" value="3"/>
</dbReference>
<dbReference type="FunFam" id="2.60.40.10:FF:000131">
    <property type="entry name" value="Plexin A2"/>
    <property type="match status" value="1"/>
</dbReference>
<feature type="signal peptide" evidence="14">
    <location>
        <begin position="1"/>
        <end position="24"/>
    </location>
</feature>
<evidence type="ECO:0000313" key="16">
    <source>
        <dbReference type="EnsemblMetazoa" id="XP_038066875.1"/>
    </source>
</evidence>
<evidence type="ECO:0000256" key="4">
    <source>
        <dbReference type="ARBA" id="ARBA00022553"/>
    </source>
</evidence>
<evidence type="ECO:0000256" key="1">
    <source>
        <dbReference type="ARBA" id="ARBA00004251"/>
    </source>
</evidence>
<evidence type="ECO:0000256" key="2">
    <source>
        <dbReference type="ARBA" id="ARBA00010297"/>
    </source>
</evidence>
<dbReference type="InterPro" id="IPR036352">
    <property type="entry name" value="Semap_dom_sf"/>
</dbReference>
<name>A0A914AS41_PATMI</name>
<accession>A0A914AS41</accession>
<evidence type="ECO:0000256" key="14">
    <source>
        <dbReference type="SAM" id="SignalP"/>
    </source>
</evidence>
<dbReference type="InterPro" id="IPR008936">
    <property type="entry name" value="Rho_GTPase_activation_prot"/>
</dbReference>
<dbReference type="RefSeq" id="XP_038066876.1">
    <property type="nucleotide sequence ID" value="XM_038210948.1"/>
</dbReference>
<organism evidence="16 17">
    <name type="scientific">Patiria miniata</name>
    <name type="common">Bat star</name>
    <name type="synonym">Asterina miniata</name>
    <dbReference type="NCBI Taxonomy" id="46514"/>
    <lineage>
        <taxon>Eukaryota</taxon>
        <taxon>Metazoa</taxon>
        <taxon>Echinodermata</taxon>
        <taxon>Eleutherozoa</taxon>
        <taxon>Asterozoa</taxon>
        <taxon>Asteroidea</taxon>
        <taxon>Valvatacea</taxon>
        <taxon>Valvatida</taxon>
        <taxon>Asterinidae</taxon>
        <taxon>Patiria</taxon>
    </lineage>
</organism>
<comment type="subcellular location">
    <subcellularLocation>
        <location evidence="1">Cell membrane</location>
        <topology evidence="1">Single-pass type I membrane protein</topology>
    </subcellularLocation>
</comment>
<dbReference type="OMA" id="WSENLAP"/>
<dbReference type="Gene3D" id="2.130.10.10">
    <property type="entry name" value="YVTN repeat-like/Quinoprotein amine dehydrogenase"/>
    <property type="match status" value="1"/>
</dbReference>
<dbReference type="Pfam" id="PF01437">
    <property type="entry name" value="PSI"/>
    <property type="match status" value="1"/>
</dbReference>
<dbReference type="InterPro" id="IPR016201">
    <property type="entry name" value="PSI"/>
</dbReference>
<dbReference type="InterPro" id="IPR015943">
    <property type="entry name" value="WD40/YVTN_repeat-like_dom_sf"/>
</dbReference>
<dbReference type="InterPro" id="IPR002165">
    <property type="entry name" value="Plexin_repeat"/>
</dbReference>
<keyword evidence="11" id="KW-0325">Glycoprotein</keyword>
<dbReference type="SMART" id="SM00429">
    <property type="entry name" value="IPT"/>
    <property type="match status" value="3"/>
</dbReference>
<dbReference type="GO" id="GO:0017154">
    <property type="term" value="F:semaphorin receptor activity"/>
    <property type="evidence" value="ECO:0007669"/>
    <property type="project" value="InterPro"/>
</dbReference>
<dbReference type="InterPro" id="IPR013548">
    <property type="entry name" value="Plexin_cytoplasmic_RasGAP_dom"/>
</dbReference>
<feature type="transmembrane region" description="Helical" evidence="13">
    <location>
        <begin position="1252"/>
        <end position="1275"/>
    </location>
</feature>
<keyword evidence="17" id="KW-1185">Reference proteome</keyword>
<dbReference type="OrthoDB" id="125363at2759"/>
<keyword evidence="7" id="KW-0677">Repeat</keyword>
<dbReference type="CDD" id="cd00603">
    <property type="entry name" value="IPT_PCSR"/>
    <property type="match status" value="2"/>
</dbReference>
<sequence length="1902" mass="211604">MDERMVTSVLLVVSFWACFQASVAQWTGQLSAYEIASFQNPDPDPNTKLNHVLFHGPSDVYVGAMNSVYRLDENFVVQSNASTALDCEDPDDCANENKILFVEPVRDRLITCWSDNEGRCQQRNRDELTVAGTVNSVVGVSPGRGKTTVGLLAPGPGRRDWLYVASTYTRDSNTDVPAVARRHLGLEVPDGRLFFSGEDVQINFNEAYRSRAFDINYVYGFSANDFTYFVTAQQEAVSSTPTFVSKVVRVCQNSNTFESYTEIILHCGQESQSYNLAQAAYFGQAGPDLAEYLGIQEASPMLFAVFATNVGATDTPSDSSALCAFRMDEIEEAFETGIRKCIQTDGDEYKVGYLHESKCNSISTFTDLQLQRVLCDVTQNLYRNANNPDGVTATPLFQVEDARMSSIITSTERNHTVAFIGTSQGSLIKVHIENGTHARFYETIKVGDSTIQTDISLDETKQQLRVLTEQQLLRLRVENCSQYTSCESCIGGSSGQDGDPYCGWCTLQNKCTVHRECPMADISTRWLPYNAIQCVDISDIEPANLPITDPQQMITLMVDQLPDPEGDESYSCQFNNLPLSQGETNGNIIRCMTPLPSTVPLIPQMEDHVTLDLSVFSSESDVNFISSTFSFYDCTRHTSCTACVSSEWNCDWCVYDNICTHMSTECTEGDYIITGNNNPDTSSVRGPDFCPQLQPQTQEVLVPVGIPREIQVPASNLPNATQLTKDYQCSLLVEGTRQTVTATVIQSDVIQCNSLMYSYAANKQELEVQLSISWNGDRQLDDSTGFTVTLYKCDVDRQDCSRCLSNETARPELECRWCGSQCAFRDDDMCSSGALDPSDPCPAPALQKVEPATGPIEGNTVIEITGTNIGRRFEDVRSVTVGQQSCDLTGLGDQYITGRSVRCRTAAMSLGDSQPITISVAPPDSTDLTSTGDVTFTYRDPMITSFSPSVGPADGGTVVTIKGTDLNTGRDIQAMVADDVTCRIDRESLSNEAVVCRTTNSSVGDAGRVSLTFDGAQRNSDVEFTYQPNPNVTDINPRKSIISGGRAVYVTGRNFLQIQTPQIISTLETDGNTTLTFQKPCQAISDTNMTCETPDLSSALSYGVRLSGRSKRQTAPSPIIGFIMADVASLLRWSENQAPPGFQFEFVPDPVFDLFRGKGNILELDGTKITIRGSDLNNAQTSTEVRVFIGTQKCSVEVFDSSILTCEAPELEPEPLDYQGNRTSVELPAVYVLHSRRYFFIGYVRYITSVEIALYIGIAAAVALALVLLLALFLYRKLRGSQKEVGAILIQMEEVEKGMAEDLRIAFAELQTNVTDLTHDLAGTGMPFVSHRQYATNMLFIGLDVQPETSDPQKPEEATERAMAQFNKLLANKSFLLAFIHALDDEKRIPMKDKSTIASLLTIIMMLEDKLGYLTDVMISLMAHQVHEAVDNNRTKQLFRRTESIVEKLLSNWIALCLYDQLKDHTAFPLFLLYSGIKVQTEKGPVDGVTRQAHFSLSEERLLKASVEFTEMTLNVVVDSEDGEKKEVKVLNVDAIPQVKEKILDSMYRNKPYSDRQRAVDVNLEWRQGKSGRLALQDVCLPQIANTDSKEKQTWQKLNTLAELGVPDNSLMALVPKQLAHTSINEATSGAATNDAGLYQHEIDMEDGAIIWHLEKPHEEIEESEKQKKKRQREMALGKGKMTQKITFPRLLTMKGIIQEYVDKMFQAILTVDRTPLSIKYLFDFFDSQATRHGIEDPDIAHIWKSNTLPLRFWVSALNHPNYIFDIRPTPSVESSLGVVGQAFYDACNKSDHQLGSESSFNKLLYNREVNKYRGLVESFYDGIGDMRRITTNELEKELDKTCKNFTGLFSKLSTLLQLYQFTKSNKELLMNAMEDDEVCQRDNLAYELEQVDVLLADGEES</sequence>
<dbReference type="SUPFAM" id="SSF48350">
    <property type="entry name" value="GTPase activation domain, GAP"/>
    <property type="match status" value="1"/>
</dbReference>
<dbReference type="PROSITE" id="PS51004">
    <property type="entry name" value="SEMA"/>
    <property type="match status" value="1"/>
</dbReference>
<dbReference type="Pfam" id="PF18020">
    <property type="entry name" value="TIG_2"/>
    <property type="match status" value="1"/>
</dbReference>
<protein>
    <recommendedName>
        <fullName evidence="15">Sema domain-containing protein</fullName>
    </recommendedName>
</protein>
<keyword evidence="6 14" id="KW-0732">Signal</keyword>
<dbReference type="Proteomes" id="UP000887568">
    <property type="component" value="Unplaced"/>
</dbReference>
<dbReference type="GeneID" id="119736921"/>
<dbReference type="InterPro" id="IPR041362">
    <property type="entry name" value="TIG2_plexin"/>
</dbReference>
<keyword evidence="9 13" id="KW-0472">Membrane</keyword>
<dbReference type="Pfam" id="PF17960">
    <property type="entry name" value="TIG_plexin"/>
    <property type="match status" value="1"/>
</dbReference>
<dbReference type="Gene3D" id="1.10.506.10">
    <property type="entry name" value="GTPase Activation - p120gap, domain 1"/>
    <property type="match status" value="2"/>
</dbReference>
<dbReference type="GO" id="GO:0005886">
    <property type="term" value="C:plasma membrane"/>
    <property type="evidence" value="ECO:0007669"/>
    <property type="project" value="UniProtKB-SubCell"/>
</dbReference>
<dbReference type="InterPro" id="IPR041019">
    <property type="entry name" value="TIG1_plexin"/>
</dbReference>
<dbReference type="SMART" id="SM00630">
    <property type="entry name" value="Sema"/>
    <property type="match status" value="1"/>
</dbReference>
<dbReference type="GO" id="GO:0030334">
    <property type="term" value="P:regulation of cell migration"/>
    <property type="evidence" value="ECO:0007669"/>
    <property type="project" value="TreeGrafter"/>
</dbReference>
<feature type="domain" description="Sema" evidence="15">
    <location>
        <begin position="22"/>
        <end position="477"/>
    </location>
</feature>
<keyword evidence="4" id="KW-0597">Phosphoprotein</keyword>
<keyword evidence="5 13" id="KW-0812">Transmembrane</keyword>
<dbReference type="InterPro" id="IPR031148">
    <property type="entry name" value="Plexin"/>
</dbReference>
<dbReference type="Gene3D" id="2.60.40.10">
    <property type="entry name" value="Immunoglobulins"/>
    <property type="match status" value="6"/>
</dbReference>
<evidence type="ECO:0000256" key="13">
    <source>
        <dbReference type="SAM" id="Phobius"/>
    </source>
</evidence>
<dbReference type="PANTHER" id="PTHR22625">
    <property type="entry name" value="PLEXIN"/>
    <property type="match status" value="1"/>
</dbReference>
<evidence type="ECO:0000256" key="11">
    <source>
        <dbReference type="ARBA" id="ARBA00023180"/>
    </source>
</evidence>
<dbReference type="GO" id="GO:0008360">
    <property type="term" value="P:regulation of cell shape"/>
    <property type="evidence" value="ECO:0007669"/>
    <property type="project" value="TreeGrafter"/>
</dbReference>
<dbReference type="InterPro" id="IPR014756">
    <property type="entry name" value="Ig_E-set"/>
</dbReference>
<dbReference type="GO" id="GO:0007162">
    <property type="term" value="P:negative regulation of cell adhesion"/>
    <property type="evidence" value="ECO:0007669"/>
    <property type="project" value="TreeGrafter"/>
</dbReference>
<proteinExistence type="inferred from homology"/>
<feature type="chain" id="PRO_5038275714" description="Sema domain-containing protein" evidence="14">
    <location>
        <begin position="25"/>
        <end position="1902"/>
    </location>
</feature>
<dbReference type="SUPFAM" id="SSF81296">
    <property type="entry name" value="E set domains"/>
    <property type="match status" value="4"/>
</dbReference>
<dbReference type="InterPro" id="IPR046800">
    <property type="entry name" value="Plexin_RBD"/>
</dbReference>
<evidence type="ECO:0000256" key="8">
    <source>
        <dbReference type="ARBA" id="ARBA00022989"/>
    </source>
</evidence>
<comment type="similarity">
    <text evidence="2">Belongs to the plexin family.</text>
</comment>
<dbReference type="EnsemblMetazoa" id="XM_038210947.1">
    <property type="protein sequence ID" value="XP_038066875.1"/>
    <property type="gene ID" value="LOC119736921"/>
</dbReference>
<keyword evidence="8 13" id="KW-1133">Transmembrane helix</keyword>
<evidence type="ECO:0000256" key="3">
    <source>
        <dbReference type="ARBA" id="ARBA00022475"/>
    </source>
</evidence>
<evidence type="ECO:0000259" key="15">
    <source>
        <dbReference type="PROSITE" id="PS51004"/>
    </source>
</evidence>
<dbReference type="CDD" id="cd11236">
    <property type="entry name" value="Sema_plexin_like"/>
    <property type="match status" value="1"/>
</dbReference>
<dbReference type="FunFam" id="2.60.40.10:FF:000868">
    <property type="entry name" value="Plexin D1"/>
    <property type="match status" value="1"/>
</dbReference>
<comment type="caution">
    <text evidence="12">Lacks conserved residue(s) required for the propagation of feature annotation.</text>
</comment>
<evidence type="ECO:0000256" key="9">
    <source>
        <dbReference type="ARBA" id="ARBA00023136"/>
    </source>
</evidence>
<evidence type="ECO:0000256" key="10">
    <source>
        <dbReference type="ARBA" id="ARBA00023157"/>
    </source>
</evidence>
<dbReference type="SUPFAM" id="SSF103575">
    <property type="entry name" value="Plexin repeat"/>
    <property type="match status" value="1"/>
</dbReference>
<dbReference type="Pfam" id="PF01833">
    <property type="entry name" value="TIG"/>
    <property type="match status" value="4"/>
</dbReference>
<dbReference type="Pfam" id="PF01403">
    <property type="entry name" value="Sema"/>
    <property type="match status" value="1"/>
</dbReference>
<evidence type="ECO:0000256" key="7">
    <source>
        <dbReference type="ARBA" id="ARBA00022737"/>
    </source>
</evidence>
<dbReference type="Pfam" id="PF08337">
    <property type="entry name" value="Plexin_cytopl"/>
    <property type="match status" value="1"/>
</dbReference>
<keyword evidence="3" id="KW-1003">Cell membrane</keyword>
<evidence type="ECO:0000256" key="12">
    <source>
        <dbReference type="PROSITE-ProRule" id="PRU00352"/>
    </source>
</evidence>
<dbReference type="Pfam" id="PF20170">
    <property type="entry name" value="Plexin_RBD"/>
    <property type="match status" value="1"/>
</dbReference>
<dbReference type="Pfam" id="PF24479">
    <property type="entry name" value="PSI_PlexinA-B"/>
    <property type="match status" value="1"/>
</dbReference>
<dbReference type="EnsemblMetazoa" id="XM_038210948.1">
    <property type="protein sequence ID" value="XP_038066876.1"/>
    <property type="gene ID" value="LOC119736921"/>
</dbReference>
<evidence type="ECO:0000256" key="6">
    <source>
        <dbReference type="ARBA" id="ARBA00022729"/>
    </source>
</evidence>
<dbReference type="InterPro" id="IPR002909">
    <property type="entry name" value="IPT_dom"/>
</dbReference>
<evidence type="ECO:0000313" key="17">
    <source>
        <dbReference type="Proteomes" id="UP000887568"/>
    </source>
</evidence>
<dbReference type="GO" id="GO:0002116">
    <property type="term" value="C:semaphorin receptor complex"/>
    <property type="evidence" value="ECO:0007669"/>
    <property type="project" value="TreeGrafter"/>
</dbReference>
<dbReference type="PANTHER" id="PTHR22625:SF44">
    <property type="entry name" value="PLEXIN-B"/>
    <property type="match status" value="1"/>
</dbReference>
<dbReference type="InterPro" id="IPR001627">
    <property type="entry name" value="Semap_dom"/>
</dbReference>
<dbReference type="InterPro" id="IPR013783">
    <property type="entry name" value="Ig-like_fold"/>
</dbReference>
<dbReference type="SUPFAM" id="SSF101912">
    <property type="entry name" value="Sema domain"/>
    <property type="match status" value="1"/>
</dbReference>
<dbReference type="RefSeq" id="XP_038066875.1">
    <property type="nucleotide sequence ID" value="XM_038210947.1"/>
</dbReference>